<dbReference type="GO" id="GO:0005829">
    <property type="term" value="C:cytosol"/>
    <property type="evidence" value="ECO:0007669"/>
    <property type="project" value="TreeGrafter"/>
</dbReference>
<dbReference type="GO" id="GO:0005085">
    <property type="term" value="F:guanyl-nucleotide exchange factor activity"/>
    <property type="evidence" value="ECO:0007669"/>
    <property type="project" value="InterPro"/>
</dbReference>
<dbReference type="EMBL" id="KN881676">
    <property type="protein sequence ID" value="KIY50238.1"/>
    <property type="molecule type" value="Genomic_DNA"/>
</dbReference>
<feature type="compositionally biased region" description="Acidic residues" evidence="1">
    <location>
        <begin position="827"/>
        <end position="856"/>
    </location>
</feature>
<feature type="compositionally biased region" description="Low complexity" evidence="1">
    <location>
        <begin position="867"/>
        <end position="876"/>
    </location>
</feature>
<evidence type="ECO:0000313" key="3">
    <source>
        <dbReference type="EMBL" id="KIY50238.1"/>
    </source>
</evidence>
<dbReference type="PROSITE" id="PS51205">
    <property type="entry name" value="VPS9"/>
    <property type="match status" value="1"/>
</dbReference>
<accession>A0A0D7AHD6</accession>
<dbReference type="GO" id="GO:0030139">
    <property type="term" value="C:endocytic vesicle"/>
    <property type="evidence" value="ECO:0007669"/>
    <property type="project" value="TreeGrafter"/>
</dbReference>
<feature type="compositionally biased region" description="Acidic residues" evidence="1">
    <location>
        <begin position="458"/>
        <end position="467"/>
    </location>
</feature>
<dbReference type="SUPFAM" id="SSF109993">
    <property type="entry name" value="VPS9 domain"/>
    <property type="match status" value="1"/>
</dbReference>
<dbReference type="InterPro" id="IPR003123">
    <property type="entry name" value="VPS9"/>
</dbReference>
<feature type="compositionally biased region" description="Basic residues" evidence="1">
    <location>
        <begin position="877"/>
        <end position="890"/>
    </location>
</feature>
<dbReference type="Pfam" id="PF02204">
    <property type="entry name" value="VPS9"/>
    <property type="match status" value="1"/>
</dbReference>
<feature type="compositionally biased region" description="Polar residues" evidence="1">
    <location>
        <begin position="812"/>
        <end position="821"/>
    </location>
</feature>
<dbReference type="PANTHER" id="PTHR23101">
    <property type="entry name" value="RAB GDP/GTP EXCHANGE FACTOR"/>
    <property type="match status" value="1"/>
</dbReference>
<dbReference type="SMART" id="SM00167">
    <property type="entry name" value="VPS9"/>
    <property type="match status" value="1"/>
</dbReference>
<feature type="region of interest" description="Disordered" evidence="1">
    <location>
        <begin position="38"/>
        <end position="83"/>
    </location>
</feature>
<evidence type="ECO:0000259" key="2">
    <source>
        <dbReference type="PROSITE" id="PS51205"/>
    </source>
</evidence>
<feature type="compositionally biased region" description="Low complexity" evidence="1">
    <location>
        <begin position="578"/>
        <end position="590"/>
    </location>
</feature>
<keyword evidence="4" id="KW-1185">Reference proteome</keyword>
<protein>
    <recommendedName>
        <fullName evidence="2">VPS9 domain-containing protein</fullName>
    </recommendedName>
</protein>
<reference evidence="3 4" key="1">
    <citation type="journal article" date="2015" name="Fungal Genet. Biol.">
        <title>Evolution of novel wood decay mechanisms in Agaricales revealed by the genome sequences of Fistulina hepatica and Cylindrobasidium torrendii.</title>
        <authorList>
            <person name="Floudas D."/>
            <person name="Held B.W."/>
            <person name="Riley R."/>
            <person name="Nagy L.G."/>
            <person name="Koehler G."/>
            <person name="Ransdell A.S."/>
            <person name="Younus H."/>
            <person name="Chow J."/>
            <person name="Chiniquy J."/>
            <person name="Lipzen A."/>
            <person name="Tritt A."/>
            <person name="Sun H."/>
            <person name="Haridas S."/>
            <person name="LaButti K."/>
            <person name="Ohm R.A."/>
            <person name="Kues U."/>
            <person name="Blanchette R.A."/>
            <person name="Grigoriev I.V."/>
            <person name="Minto R.E."/>
            <person name="Hibbett D.S."/>
        </authorList>
    </citation>
    <scope>NUCLEOTIDE SEQUENCE [LARGE SCALE GENOMIC DNA]</scope>
    <source>
        <strain evidence="3 4">ATCC 64428</strain>
    </source>
</reference>
<dbReference type="Proteomes" id="UP000054144">
    <property type="component" value="Unassembled WGS sequence"/>
</dbReference>
<feature type="compositionally biased region" description="Low complexity" evidence="1">
    <location>
        <begin position="605"/>
        <end position="627"/>
    </location>
</feature>
<dbReference type="InterPro" id="IPR037191">
    <property type="entry name" value="VPS9_dom_sf"/>
</dbReference>
<dbReference type="GO" id="GO:0016192">
    <property type="term" value="P:vesicle-mediated transport"/>
    <property type="evidence" value="ECO:0007669"/>
    <property type="project" value="InterPro"/>
</dbReference>
<feature type="region of interest" description="Disordered" evidence="1">
    <location>
        <begin position="789"/>
        <end position="926"/>
    </location>
</feature>
<feature type="region of interest" description="Disordered" evidence="1">
    <location>
        <begin position="1"/>
        <end position="26"/>
    </location>
</feature>
<feature type="region of interest" description="Disordered" evidence="1">
    <location>
        <begin position="456"/>
        <end position="475"/>
    </location>
</feature>
<gene>
    <name evidence="3" type="ORF">FISHEDRAFT_71849</name>
</gene>
<feature type="compositionally biased region" description="Polar residues" evidence="1">
    <location>
        <begin position="910"/>
        <end position="920"/>
    </location>
</feature>
<feature type="compositionally biased region" description="Low complexity" evidence="1">
    <location>
        <begin position="63"/>
        <end position="83"/>
    </location>
</feature>
<dbReference type="GO" id="GO:0031267">
    <property type="term" value="F:small GTPase binding"/>
    <property type="evidence" value="ECO:0007669"/>
    <property type="project" value="TreeGrafter"/>
</dbReference>
<sequence>MDLQHRNPPLSSASREPGLKVPAPINSGTHEILATHPLLSPVTSTSSTNPGYVPYTPRAQRVASSSTTTHTTTTGTNGLNASTHALDQSADETRSKSILHLVNMKSVAQSELALELSSLGWHILEALVSNRSHSPEWDAVRQLLASDRAAILLPVESGHTTITPEYVRDHVVQMDDSEMTTMSGLRGSYDNESKTLTLYRWTSFPPQGVFLPTSLSSSYPQYTCSKHTASLPIPPAAPPPLPPRPTPSTGNRFAFAGLFGRASGGSTSPISSRAASPVPGEKDIPAVANVNKGLHIPAYTISRPIARVQVIKQIQKSIKAEATKFFSKDRVRGRWKWVGDRIGDFVMTFLGMDMSKGNSPEEGRLEDLNDFYKEMEDAVRAFLVAQTDNEKIESDATTNDDDDEVWARIMNDIERFISRMLYHRWNDLDESFSSRVAALNMLNLGLDELGVDVGSSDLSDDEAAEQENENRKRDMQEVVFSAGDALGKLEYEPAPADKCQVLVEAHRLIIDGLSKLPPIKLKPEPPAASKGMEVELQQSRPSSRRQTRKDTDKSSSQQKARQTSPFPVPVILEPGGNIISSSPDSISHPSVMKERPSSPSTSTAEVSVSPSPSREASPAPSTTSVTATPISSDVLLPLLIYSLIKANPPHVVSHLSYIQRWRGQALMSGEETFCLVNYLAAVEYLQGIDLEAHSLGTKVDGHGTPTPISLPKPPTPTTTPPLTPHLAQQTLRGLAGSANKVFTGVVDSFGILRTNLLPPTPHSGTVDGGPAPSWNMLRRDSTASYASRFSIPIPGIGGGGSVKGDEKEEEMTSVSVGSSKSRALDETRDESDVEDESDAEEGEDDEESDESGDELANDTRSIKSFESMMSRASRSGSRSRKSSTRPKPTQRKSLSDRLASVSSGLGIGHSSKTSLPSQNPYPDLCLAPPNERFLQCSADDLRLAEVGELLKEYRRLVEGIRSVGGFTDD</sequence>
<proteinExistence type="predicted"/>
<evidence type="ECO:0000256" key="1">
    <source>
        <dbReference type="SAM" id="MobiDB-lite"/>
    </source>
</evidence>
<feature type="domain" description="VPS9" evidence="2">
    <location>
        <begin position="426"/>
        <end position="694"/>
    </location>
</feature>
<dbReference type="InterPro" id="IPR045046">
    <property type="entry name" value="Vps9-like"/>
</dbReference>
<dbReference type="AlphaFoldDB" id="A0A0D7AHD6"/>
<dbReference type="PANTHER" id="PTHR23101:SF25">
    <property type="entry name" value="GTPASE-ACTIVATING PROTEIN AND VPS9 DOMAIN-CONTAINING PROTEIN 1"/>
    <property type="match status" value="1"/>
</dbReference>
<evidence type="ECO:0000313" key="4">
    <source>
        <dbReference type="Proteomes" id="UP000054144"/>
    </source>
</evidence>
<organism evidence="3 4">
    <name type="scientific">Fistulina hepatica ATCC 64428</name>
    <dbReference type="NCBI Taxonomy" id="1128425"/>
    <lineage>
        <taxon>Eukaryota</taxon>
        <taxon>Fungi</taxon>
        <taxon>Dikarya</taxon>
        <taxon>Basidiomycota</taxon>
        <taxon>Agaricomycotina</taxon>
        <taxon>Agaricomycetes</taxon>
        <taxon>Agaricomycetidae</taxon>
        <taxon>Agaricales</taxon>
        <taxon>Fistulinaceae</taxon>
        <taxon>Fistulina</taxon>
    </lineage>
</organism>
<dbReference type="OrthoDB" id="10264848at2759"/>
<feature type="compositionally biased region" description="Polar residues" evidence="1">
    <location>
        <begin position="554"/>
        <end position="565"/>
    </location>
</feature>
<dbReference type="Gene3D" id="1.20.1050.80">
    <property type="entry name" value="VPS9 domain"/>
    <property type="match status" value="1"/>
</dbReference>
<feature type="region of interest" description="Disordered" evidence="1">
    <location>
        <begin position="516"/>
        <end position="627"/>
    </location>
</feature>
<name>A0A0D7AHD6_9AGAR</name>